<sequence>MRAEHQIESDSYQEVASLLVPLGESLLLLPNVTVAEIVPVGEIQSVDNAPQWLLGDINWRELDIPIVSLELLNGQARPSINSRCRVAVLNTTGISDSLSFIAILTQGLPRLARVTASEIAERENVVKAPYDQLIVTWAGEQAVIPALAKIEQTYLEFSSQR</sequence>
<evidence type="ECO:0000313" key="2">
    <source>
        <dbReference type="EMBL" id="MFC3155811.1"/>
    </source>
</evidence>
<gene>
    <name evidence="2" type="ORF">ACFOEB_11420</name>
</gene>
<dbReference type="PROSITE" id="PS50851">
    <property type="entry name" value="CHEW"/>
    <property type="match status" value="1"/>
</dbReference>
<dbReference type="InterPro" id="IPR036061">
    <property type="entry name" value="CheW-like_dom_sf"/>
</dbReference>
<evidence type="ECO:0000259" key="1">
    <source>
        <dbReference type="PROSITE" id="PS50851"/>
    </source>
</evidence>
<keyword evidence="3" id="KW-1185">Reference proteome</keyword>
<dbReference type="Proteomes" id="UP001595548">
    <property type="component" value="Unassembled WGS sequence"/>
</dbReference>
<dbReference type="RefSeq" id="WP_339617071.1">
    <property type="nucleotide sequence ID" value="NZ_AP031500.1"/>
</dbReference>
<dbReference type="SMART" id="SM00260">
    <property type="entry name" value="CheW"/>
    <property type="match status" value="1"/>
</dbReference>
<organism evidence="2 3">
    <name type="scientific">Gilvimarinus japonicus</name>
    <dbReference type="NCBI Taxonomy" id="1796469"/>
    <lineage>
        <taxon>Bacteria</taxon>
        <taxon>Pseudomonadati</taxon>
        <taxon>Pseudomonadota</taxon>
        <taxon>Gammaproteobacteria</taxon>
        <taxon>Cellvibrionales</taxon>
        <taxon>Cellvibrionaceae</taxon>
        <taxon>Gilvimarinus</taxon>
    </lineage>
</organism>
<proteinExistence type="predicted"/>
<dbReference type="Gene3D" id="2.40.50.180">
    <property type="entry name" value="CheA-289, Domain 4"/>
    <property type="match status" value="1"/>
</dbReference>
<comment type="caution">
    <text evidence="2">The sequence shown here is derived from an EMBL/GenBank/DDBJ whole genome shotgun (WGS) entry which is preliminary data.</text>
</comment>
<accession>A0ABV7HT84</accession>
<dbReference type="InterPro" id="IPR002545">
    <property type="entry name" value="CheW-lke_dom"/>
</dbReference>
<protein>
    <submittedName>
        <fullName evidence="2">Chemotaxis protein CheW</fullName>
    </submittedName>
</protein>
<dbReference type="EMBL" id="JBHRTL010000007">
    <property type="protein sequence ID" value="MFC3155811.1"/>
    <property type="molecule type" value="Genomic_DNA"/>
</dbReference>
<dbReference type="Pfam" id="PF01584">
    <property type="entry name" value="CheW"/>
    <property type="match status" value="1"/>
</dbReference>
<reference evidence="3" key="1">
    <citation type="journal article" date="2019" name="Int. J. Syst. Evol. Microbiol.">
        <title>The Global Catalogue of Microorganisms (GCM) 10K type strain sequencing project: providing services to taxonomists for standard genome sequencing and annotation.</title>
        <authorList>
            <consortium name="The Broad Institute Genomics Platform"/>
            <consortium name="The Broad Institute Genome Sequencing Center for Infectious Disease"/>
            <person name="Wu L."/>
            <person name="Ma J."/>
        </authorList>
    </citation>
    <scope>NUCLEOTIDE SEQUENCE [LARGE SCALE GENOMIC DNA]</scope>
    <source>
        <strain evidence="3">KCTC 52141</strain>
    </source>
</reference>
<name>A0ABV7HT84_9GAMM</name>
<evidence type="ECO:0000313" key="3">
    <source>
        <dbReference type="Proteomes" id="UP001595548"/>
    </source>
</evidence>
<feature type="domain" description="CheW-like" evidence="1">
    <location>
        <begin position="14"/>
        <end position="156"/>
    </location>
</feature>
<dbReference type="SUPFAM" id="SSF50341">
    <property type="entry name" value="CheW-like"/>
    <property type="match status" value="1"/>
</dbReference>